<comment type="similarity">
    <text evidence="1">Belongs to the disease resistance NB-LRR family.</text>
</comment>
<keyword evidence="4" id="KW-0547">Nucleotide-binding</keyword>
<keyword evidence="3" id="KW-0677">Repeat</keyword>
<feature type="domain" description="Disease resistance N-terminal" evidence="6">
    <location>
        <begin position="56"/>
        <end position="99"/>
    </location>
</feature>
<dbReference type="GO" id="GO:0000166">
    <property type="term" value="F:nucleotide binding"/>
    <property type="evidence" value="ECO:0007669"/>
    <property type="project" value="UniProtKB-KW"/>
</dbReference>
<protein>
    <recommendedName>
        <fullName evidence="6">Disease resistance N-terminal domain-containing protein</fullName>
    </recommendedName>
</protein>
<evidence type="ECO:0000256" key="3">
    <source>
        <dbReference type="ARBA" id="ARBA00022737"/>
    </source>
</evidence>
<keyword evidence="5" id="KW-0611">Plant defense</keyword>
<reference evidence="7 8" key="1">
    <citation type="journal article" date="2021" name="Hortic Res">
        <title>Chromosome-scale assembly of the Dendrobium chrysotoxum genome enhances the understanding of orchid evolution.</title>
        <authorList>
            <person name="Zhang Y."/>
            <person name="Zhang G.Q."/>
            <person name="Zhang D."/>
            <person name="Liu X.D."/>
            <person name="Xu X.Y."/>
            <person name="Sun W.H."/>
            <person name="Yu X."/>
            <person name="Zhu X."/>
            <person name="Wang Z.W."/>
            <person name="Zhao X."/>
            <person name="Zhong W.Y."/>
            <person name="Chen H."/>
            <person name="Yin W.L."/>
            <person name="Huang T."/>
            <person name="Niu S.C."/>
            <person name="Liu Z.J."/>
        </authorList>
    </citation>
    <scope>NUCLEOTIDE SEQUENCE [LARGE SCALE GENOMIC DNA]</scope>
    <source>
        <strain evidence="7">Lindl</strain>
    </source>
</reference>
<dbReference type="GO" id="GO:0006952">
    <property type="term" value="P:defense response"/>
    <property type="evidence" value="ECO:0007669"/>
    <property type="project" value="UniProtKB-KW"/>
</dbReference>
<name>A0AAV7H4C6_DENCH</name>
<comment type="caution">
    <text evidence="7">The sequence shown here is derived from an EMBL/GenBank/DDBJ whole genome shotgun (WGS) entry which is preliminary data.</text>
</comment>
<gene>
    <name evidence="7" type="ORF">IEQ34_007744</name>
</gene>
<keyword evidence="8" id="KW-1185">Reference proteome</keyword>
<dbReference type="Pfam" id="PF18052">
    <property type="entry name" value="Rx_N"/>
    <property type="match status" value="1"/>
</dbReference>
<dbReference type="EMBL" id="JAGFBR010000008">
    <property type="protein sequence ID" value="KAH0463162.1"/>
    <property type="molecule type" value="Genomic_DNA"/>
</dbReference>
<evidence type="ECO:0000256" key="2">
    <source>
        <dbReference type="ARBA" id="ARBA00022614"/>
    </source>
</evidence>
<dbReference type="InterPro" id="IPR041118">
    <property type="entry name" value="Rx_N"/>
</dbReference>
<evidence type="ECO:0000256" key="4">
    <source>
        <dbReference type="ARBA" id="ARBA00022741"/>
    </source>
</evidence>
<keyword evidence="2" id="KW-0433">Leucine-rich repeat</keyword>
<sequence length="195" mass="22322">MIIAFSTSLLGKLDNTSLLNLWLVGIKNLPFISPSIAGIQGLKTADVLAYRANQPQISDQNPAINKWIWQLRDAIDEADDVLDEFEYMNHKQKLPKNTKETKSSHIQGIENIGGRWVVNDDGSRRIRWAIDDDQRRSRWAVDDDQSRLAFYEAQVNASLDRIDKTLRSIRRMRMRSATIPVYSSLLLPSASCERH</sequence>
<evidence type="ECO:0000256" key="1">
    <source>
        <dbReference type="ARBA" id="ARBA00008894"/>
    </source>
</evidence>
<proteinExistence type="inferred from homology"/>
<organism evidence="7 8">
    <name type="scientific">Dendrobium chrysotoxum</name>
    <name type="common">Orchid</name>
    <dbReference type="NCBI Taxonomy" id="161865"/>
    <lineage>
        <taxon>Eukaryota</taxon>
        <taxon>Viridiplantae</taxon>
        <taxon>Streptophyta</taxon>
        <taxon>Embryophyta</taxon>
        <taxon>Tracheophyta</taxon>
        <taxon>Spermatophyta</taxon>
        <taxon>Magnoliopsida</taxon>
        <taxon>Liliopsida</taxon>
        <taxon>Asparagales</taxon>
        <taxon>Orchidaceae</taxon>
        <taxon>Epidendroideae</taxon>
        <taxon>Malaxideae</taxon>
        <taxon>Dendrobiinae</taxon>
        <taxon>Dendrobium</taxon>
    </lineage>
</organism>
<evidence type="ECO:0000259" key="6">
    <source>
        <dbReference type="Pfam" id="PF18052"/>
    </source>
</evidence>
<dbReference type="AlphaFoldDB" id="A0AAV7H4C6"/>
<accession>A0AAV7H4C6</accession>
<dbReference type="Gene3D" id="1.20.5.4130">
    <property type="match status" value="1"/>
</dbReference>
<dbReference type="Proteomes" id="UP000775213">
    <property type="component" value="Unassembled WGS sequence"/>
</dbReference>
<evidence type="ECO:0000313" key="7">
    <source>
        <dbReference type="EMBL" id="KAH0463162.1"/>
    </source>
</evidence>
<evidence type="ECO:0000313" key="8">
    <source>
        <dbReference type="Proteomes" id="UP000775213"/>
    </source>
</evidence>
<evidence type="ECO:0000256" key="5">
    <source>
        <dbReference type="ARBA" id="ARBA00022821"/>
    </source>
</evidence>